<proteinExistence type="inferred from homology"/>
<evidence type="ECO:0000313" key="4">
    <source>
        <dbReference type="Proteomes" id="UP000019150"/>
    </source>
</evidence>
<dbReference type="FunFam" id="3.40.50.720:FF:000084">
    <property type="entry name" value="Short-chain dehydrogenase reductase"/>
    <property type="match status" value="1"/>
</dbReference>
<evidence type="ECO:0000256" key="2">
    <source>
        <dbReference type="ARBA" id="ARBA00023002"/>
    </source>
</evidence>
<dbReference type="SUPFAM" id="SSF51735">
    <property type="entry name" value="NAD(P)-binding Rossmann-fold domains"/>
    <property type="match status" value="1"/>
</dbReference>
<sequence>MTAKILQEWQGKVAVITGACGPMGRNVVETLLERGTRVLGIDLPDVVERSDIEHENYLAFGADIADREQVAAAYELVDHTWGRVDYLANIAAIVSPPHSVTEITEDEVSRVFAVNVNGTVWNCQQAAERMIAAGHGGSIVTISSLNGFMGRVQFPTHIYATSKGAVIGLTRSLAGELGRYGIRVNCVAPGLHVTPLAATVGGDPEATKRFFDNAVGSTPLGRVAMPEEMTGPILHFFSDASGNTTGQVIASDGGRSTWYQ</sequence>
<dbReference type="PROSITE" id="PS00061">
    <property type="entry name" value="ADH_SHORT"/>
    <property type="match status" value="1"/>
</dbReference>
<dbReference type="PATRIC" id="fig|1415166.3.peg.2813"/>
<accession>W5TJW7</accession>
<keyword evidence="4" id="KW-1185">Reference proteome</keyword>
<evidence type="ECO:0000256" key="1">
    <source>
        <dbReference type="ARBA" id="ARBA00006484"/>
    </source>
</evidence>
<dbReference type="STRING" id="1415166.NONO_c27440"/>
<dbReference type="eggNOG" id="COG1028">
    <property type="taxonomic scope" value="Bacteria"/>
</dbReference>
<dbReference type="Proteomes" id="UP000019150">
    <property type="component" value="Chromosome"/>
</dbReference>
<dbReference type="AlphaFoldDB" id="W5TJW7"/>
<dbReference type="InterPro" id="IPR002347">
    <property type="entry name" value="SDR_fam"/>
</dbReference>
<reference evidence="3 4" key="1">
    <citation type="journal article" date="2014" name="Appl. Environ. Microbiol.">
        <title>Insights into the Microbial Degradation of Rubber and Gutta-Percha by Analysis of the Complete Genome of Nocardia nova SH22a.</title>
        <authorList>
            <person name="Luo Q."/>
            <person name="Hiessl S."/>
            <person name="Poehlein A."/>
            <person name="Daniel R."/>
            <person name="Steinbuchel A."/>
        </authorList>
    </citation>
    <scope>NUCLEOTIDE SEQUENCE [LARGE SCALE GENOMIC DNA]</scope>
    <source>
        <strain evidence="3">SH22a</strain>
    </source>
</reference>
<dbReference type="InterPro" id="IPR036291">
    <property type="entry name" value="NAD(P)-bd_dom_sf"/>
</dbReference>
<dbReference type="Gene3D" id="3.40.50.720">
    <property type="entry name" value="NAD(P)-binding Rossmann-like Domain"/>
    <property type="match status" value="1"/>
</dbReference>
<dbReference type="PRINTS" id="PR00080">
    <property type="entry name" value="SDRFAMILY"/>
</dbReference>
<protein>
    <submittedName>
        <fullName evidence="3">Dehydrogenase</fullName>
    </submittedName>
</protein>
<dbReference type="OrthoDB" id="286404at2"/>
<dbReference type="PANTHER" id="PTHR42760">
    <property type="entry name" value="SHORT-CHAIN DEHYDROGENASES/REDUCTASES FAMILY MEMBER"/>
    <property type="match status" value="1"/>
</dbReference>
<dbReference type="GO" id="GO:0016616">
    <property type="term" value="F:oxidoreductase activity, acting on the CH-OH group of donors, NAD or NADP as acceptor"/>
    <property type="evidence" value="ECO:0007669"/>
    <property type="project" value="TreeGrafter"/>
</dbReference>
<dbReference type="GO" id="GO:0048038">
    <property type="term" value="F:quinone binding"/>
    <property type="evidence" value="ECO:0007669"/>
    <property type="project" value="TreeGrafter"/>
</dbReference>
<dbReference type="HOGENOM" id="CLU_010194_1_1_11"/>
<comment type="similarity">
    <text evidence="1">Belongs to the short-chain dehydrogenases/reductases (SDR) family.</text>
</comment>
<dbReference type="PANTHER" id="PTHR42760:SF133">
    <property type="entry name" value="3-OXOACYL-[ACYL-CARRIER-PROTEIN] REDUCTASE"/>
    <property type="match status" value="1"/>
</dbReference>
<dbReference type="Pfam" id="PF13561">
    <property type="entry name" value="adh_short_C2"/>
    <property type="match status" value="1"/>
</dbReference>
<dbReference type="PRINTS" id="PR00081">
    <property type="entry name" value="GDHRDH"/>
</dbReference>
<gene>
    <name evidence="3" type="ORF">NONO_c27440</name>
</gene>
<dbReference type="InterPro" id="IPR020904">
    <property type="entry name" value="Sc_DH/Rdtase_CS"/>
</dbReference>
<dbReference type="KEGG" id="nno:NONO_c27440"/>
<evidence type="ECO:0000313" key="3">
    <source>
        <dbReference type="EMBL" id="AHH17536.1"/>
    </source>
</evidence>
<keyword evidence="2" id="KW-0560">Oxidoreductase</keyword>
<dbReference type="CDD" id="cd05233">
    <property type="entry name" value="SDR_c"/>
    <property type="match status" value="1"/>
</dbReference>
<organism evidence="3 4">
    <name type="scientific">Nocardia nova SH22a</name>
    <dbReference type="NCBI Taxonomy" id="1415166"/>
    <lineage>
        <taxon>Bacteria</taxon>
        <taxon>Bacillati</taxon>
        <taxon>Actinomycetota</taxon>
        <taxon>Actinomycetes</taxon>
        <taxon>Mycobacteriales</taxon>
        <taxon>Nocardiaceae</taxon>
        <taxon>Nocardia</taxon>
    </lineage>
</organism>
<dbReference type="GO" id="GO:0006633">
    <property type="term" value="P:fatty acid biosynthetic process"/>
    <property type="evidence" value="ECO:0007669"/>
    <property type="project" value="TreeGrafter"/>
</dbReference>
<dbReference type="RefSeq" id="WP_025349005.1">
    <property type="nucleotide sequence ID" value="NZ_CP006850.1"/>
</dbReference>
<name>W5TJW7_9NOCA</name>
<dbReference type="EMBL" id="CP006850">
    <property type="protein sequence ID" value="AHH17536.1"/>
    <property type="molecule type" value="Genomic_DNA"/>
</dbReference>